<keyword evidence="6 7" id="KW-0472">Membrane</keyword>
<comment type="subcellular location">
    <subcellularLocation>
        <location evidence="1">Cell membrane</location>
        <topology evidence="1">Multi-pass membrane protein</topology>
    </subcellularLocation>
</comment>
<evidence type="ECO:0000313" key="9">
    <source>
        <dbReference type="Proteomes" id="UP001501470"/>
    </source>
</evidence>
<name>A0ABP4PB11_9ACTN</name>
<feature type="transmembrane region" description="Helical" evidence="7">
    <location>
        <begin position="180"/>
        <end position="204"/>
    </location>
</feature>
<evidence type="ECO:0000256" key="7">
    <source>
        <dbReference type="SAM" id="Phobius"/>
    </source>
</evidence>
<dbReference type="RefSeq" id="WP_344515744.1">
    <property type="nucleotide sequence ID" value="NZ_BAAAQD010000062.1"/>
</dbReference>
<gene>
    <name evidence="8" type="primary">fliR</name>
    <name evidence="8" type="ORF">GCM10009827_118710</name>
</gene>
<evidence type="ECO:0000256" key="5">
    <source>
        <dbReference type="ARBA" id="ARBA00022989"/>
    </source>
</evidence>
<feature type="transmembrane region" description="Helical" evidence="7">
    <location>
        <begin position="117"/>
        <end position="139"/>
    </location>
</feature>
<accession>A0ABP4PB11</accession>
<evidence type="ECO:0000256" key="2">
    <source>
        <dbReference type="ARBA" id="ARBA00009772"/>
    </source>
</evidence>
<dbReference type="EMBL" id="BAAAQD010000062">
    <property type="protein sequence ID" value="GAA1577110.1"/>
    <property type="molecule type" value="Genomic_DNA"/>
</dbReference>
<feature type="transmembrane region" description="Helical" evidence="7">
    <location>
        <begin position="216"/>
        <end position="236"/>
    </location>
</feature>
<dbReference type="Pfam" id="PF01311">
    <property type="entry name" value="Bac_export_1"/>
    <property type="match status" value="1"/>
</dbReference>
<dbReference type="InterPro" id="IPR002010">
    <property type="entry name" value="T3SS_IM_R"/>
</dbReference>
<keyword evidence="8" id="KW-0966">Cell projection</keyword>
<feature type="transmembrane region" description="Helical" evidence="7">
    <location>
        <begin position="70"/>
        <end position="97"/>
    </location>
</feature>
<keyword evidence="9" id="KW-1185">Reference proteome</keyword>
<evidence type="ECO:0000256" key="1">
    <source>
        <dbReference type="ARBA" id="ARBA00004651"/>
    </source>
</evidence>
<evidence type="ECO:0000256" key="4">
    <source>
        <dbReference type="ARBA" id="ARBA00022692"/>
    </source>
</evidence>
<keyword evidence="4 7" id="KW-0812">Transmembrane</keyword>
<dbReference type="PRINTS" id="PR00953">
    <property type="entry name" value="TYPE3IMRPROT"/>
</dbReference>
<evidence type="ECO:0000256" key="6">
    <source>
        <dbReference type="ARBA" id="ARBA00023136"/>
    </source>
</evidence>
<keyword evidence="5 7" id="KW-1133">Transmembrane helix</keyword>
<dbReference type="PANTHER" id="PTHR30065:SF1">
    <property type="entry name" value="SURFACE PRESENTATION OF ANTIGENS PROTEIN SPAR"/>
    <property type="match status" value="1"/>
</dbReference>
<keyword evidence="8" id="KW-0282">Flagellum</keyword>
<organism evidence="8 9">
    <name type="scientific">Dactylosporangium maewongense</name>
    <dbReference type="NCBI Taxonomy" id="634393"/>
    <lineage>
        <taxon>Bacteria</taxon>
        <taxon>Bacillati</taxon>
        <taxon>Actinomycetota</taxon>
        <taxon>Actinomycetes</taxon>
        <taxon>Micromonosporales</taxon>
        <taxon>Micromonosporaceae</taxon>
        <taxon>Dactylosporangium</taxon>
    </lineage>
</organism>
<protein>
    <submittedName>
        <fullName evidence="8">Flagellar biosynthetic protein FliR</fullName>
    </submittedName>
</protein>
<evidence type="ECO:0000313" key="8">
    <source>
        <dbReference type="EMBL" id="GAA1577110.1"/>
    </source>
</evidence>
<proteinExistence type="inferred from homology"/>
<comment type="similarity">
    <text evidence="2">Belongs to the FliR/MopE/SpaR family.</text>
</comment>
<keyword evidence="8" id="KW-0969">Cilium</keyword>
<comment type="caution">
    <text evidence="8">The sequence shown here is derived from an EMBL/GenBank/DDBJ whole genome shotgun (WGS) entry which is preliminary data.</text>
</comment>
<dbReference type="Proteomes" id="UP001501470">
    <property type="component" value="Unassembled WGS sequence"/>
</dbReference>
<keyword evidence="3" id="KW-1003">Cell membrane</keyword>
<dbReference type="PANTHER" id="PTHR30065">
    <property type="entry name" value="FLAGELLAR BIOSYNTHETIC PROTEIN FLIR"/>
    <property type="match status" value="1"/>
</dbReference>
<evidence type="ECO:0000256" key="3">
    <source>
        <dbReference type="ARBA" id="ARBA00022475"/>
    </source>
</evidence>
<feature type="transmembrane region" description="Helical" evidence="7">
    <location>
        <begin position="7"/>
        <end position="28"/>
    </location>
</feature>
<reference evidence="9" key="1">
    <citation type="journal article" date="2019" name="Int. J. Syst. Evol. Microbiol.">
        <title>The Global Catalogue of Microorganisms (GCM) 10K type strain sequencing project: providing services to taxonomists for standard genome sequencing and annotation.</title>
        <authorList>
            <consortium name="The Broad Institute Genomics Platform"/>
            <consortium name="The Broad Institute Genome Sequencing Center for Infectious Disease"/>
            <person name="Wu L."/>
            <person name="Ma J."/>
        </authorList>
    </citation>
    <scope>NUCLEOTIDE SEQUENCE [LARGE SCALE GENOMIC DNA]</scope>
    <source>
        <strain evidence="9">JCM 15933</strain>
    </source>
</reference>
<sequence length="257" mass="26766">MPESYTVPLSTVLAILLGSIRAGVWLALCPPFNNRGAPAAVKALLSVAIALPIAPRLAPQIPPGMSTGVLILNAVEQAVIGAALAFITALLFAAVQIAGNMIDLVGGFSLAFSMDPFMLQGNAVFGRFYNLIGMALMFATDSHQLILRGFARSYTAIPLNDAFSLETFAGIIKDGFGEMFLAGLQIAAPLVAIMLAVDVALGLLTRAAPALNPFSFGFPAKVLLTLVIVGTAMMLLPNAIANLTDRSVTLVLKLLAA</sequence>